<dbReference type="Proteomes" id="UP000177876">
    <property type="component" value="Unassembled WGS sequence"/>
</dbReference>
<reference evidence="2 3" key="1">
    <citation type="journal article" date="2016" name="Nat. Commun.">
        <title>Thousands of microbial genomes shed light on interconnected biogeochemical processes in an aquifer system.</title>
        <authorList>
            <person name="Anantharaman K."/>
            <person name="Brown C.T."/>
            <person name="Hug L.A."/>
            <person name="Sharon I."/>
            <person name="Castelle C.J."/>
            <person name="Probst A.J."/>
            <person name="Thomas B.C."/>
            <person name="Singh A."/>
            <person name="Wilkins M.J."/>
            <person name="Karaoz U."/>
            <person name="Brodie E.L."/>
            <person name="Williams K.H."/>
            <person name="Hubbard S.S."/>
            <person name="Banfield J.F."/>
        </authorList>
    </citation>
    <scope>NUCLEOTIDE SEQUENCE [LARGE SCALE GENOMIC DNA]</scope>
</reference>
<keyword evidence="1" id="KW-0812">Transmembrane</keyword>
<sequence length="771" mass="81202">MTGVRKVGREEGFAMLFVIFAIMVLGILGALVLLYTSYALNSALGVTPASRAQAVAEIGLDVVHAKLASELIADSTVLADPQFVWGDSGSVPRGSYTYSVTKNPDIGDGDPYDWLITAQGEYTAMIEGVERTFYRQLEEVLTFAGGRYYSALDYVLFSKEGTVDLTLTDDLSGREVAGVTVNGNIYAGQDVLVTSGARFASSGQFEINGNIITESGDILISEVDRWASASNIRISGGLYSGITASGGSGGGVELETSMSIGGGGTITLTTSDPALGCINSHGQLRDHPYGVYIHGSTSWAGSYTSTINGDIHSDEDVYASNAASVFATIGTTINGSVFSSSDVEFRSIPNIIASVNTNISGSIYADGNVTLYGNSTFAATILNRVGGDIQAGGDVYIYEHFGIGCGNPSGYQVGGNIYGRNVTLDSQLGALGTISNRVSGNIYCSGGLDLDNRATLGTSTVTIGGSIYTSGNFDMYTRATIANARTYVNGAMPGLLIGGTPSVGCYSNGGMVFSANSSSARITVTGNAKRASGAPTVSSNVTITGTTSPAVGSFAVPAADPPQAAFDYPEVPFPECDFDFYREKAKSQEAVDGQIHYYGVSQPNLNIPEGMIASSEFVVFVDGDMGIESAVIPPDSKGVFVCTGNVIVHGLERSGAGGIADFQIITKGTFSYSVDAAIEFEVGDRFFIYAAHDSYDAINDPVSVEYEVGWFRGLEGQITARGDIVLVSTPRAFENWFVPPAERNYTVTYKSPSVLSDAFRIPFTIKRWKEL</sequence>
<evidence type="ECO:0000313" key="3">
    <source>
        <dbReference type="Proteomes" id="UP000177876"/>
    </source>
</evidence>
<dbReference type="EMBL" id="MELK01000052">
    <property type="protein sequence ID" value="OFW55636.1"/>
    <property type="molecule type" value="Genomic_DNA"/>
</dbReference>
<dbReference type="STRING" id="1797197.A2Y75_05475"/>
<dbReference type="AlphaFoldDB" id="A0A1F2WFL6"/>
<feature type="transmembrane region" description="Helical" evidence="1">
    <location>
        <begin position="12"/>
        <end position="35"/>
    </location>
</feature>
<comment type="caution">
    <text evidence="2">The sequence shown here is derived from an EMBL/GenBank/DDBJ whole genome shotgun (WGS) entry which is preliminary data.</text>
</comment>
<accession>A0A1F2WFL6</accession>
<evidence type="ECO:0000256" key="1">
    <source>
        <dbReference type="SAM" id="Phobius"/>
    </source>
</evidence>
<organism evidence="2 3">
    <name type="scientific">Candidatus Solincola sediminis</name>
    <dbReference type="NCBI Taxonomy" id="1797199"/>
    <lineage>
        <taxon>Bacteria</taxon>
        <taxon>Bacillati</taxon>
        <taxon>Actinomycetota</taxon>
        <taxon>Candidatus Geothermincolia</taxon>
        <taxon>Candidatus Geothermincolales</taxon>
        <taxon>Candidatus Geothermincolaceae</taxon>
        <taxon>Candidatus Solincola</taxon>
    </lineage>
</organism>
<gene>
    <name evidence="2" type="ORF">A2Y75_05475</name>
</gene>
<evidence type="ECO:0000313" key="2">
    <source>
        <dbReference type="EMBL" id="OFW55636.1"/>
    </source>
</evidence>
<name>A0A1F2WFL6_9ACTN</name>
<keyword evidence="1" id="KW-1133">Transmembrane helix</keyword>
<keyword evidence="1" id="KW-0472">Membrane</keyword>
<protein>
    <submittedName>
        <fullName evidence="2">Uncharacterized protein</fullName>
    </submittedName>
</protein>
<proteinExistence type="predicted"/>